<proteinExistence type="predicted"/>
<keyword evidence="2" id="KW-1185">Reference proteome</keyword>
<gene>
    <name evidence="1" type="ORF">M513_07004</name>
</gene>
<evidence type="ECO:0000313" key="1">
    <source>
        <dbReference type="EMBL" id="KFD52159.1"/>
    </source>
</evidence>
<dbReference type="Proteomes" id="UP000030764">
    <property type="component" value="Unassembled WGS sequence"/>
</dbReference>
<organism evidence="1 2">
    <name type="scientific">Trichuris suis</name>
    <name type="common">pig whipworm</name>
    <dbReference type="NCBI Taxonomy" id="68888"/>
    <lineage>
        <taxon>Eukaryota</taxon>
        <taxon>Metazoa</taxon>
        <taxon>Ecdysozoa</taxon>
        <taxon>Nematoda</taxon>
        <taxon>Enoplea</taxon>
        <taxon>Dorylaimia</taxon>
        <taxon>Trichinellida</taxon>
        <taxon>Trichuridae</taxon>
        <taxon>Trichuris</taxon>
    </lineage>
</organism>
<accession>A0A085M4L3</accession>
<protein>
    <submittedName>
        <fullName evidence="1">Uncharacterized protein</fullName>
    </submittedName>
</protein>
<reference evidence="1 2" key="1">
    <citation type="journal article" date="2014" name="Nat. Genet.">
        <title>Genome and transcriptome of the porcine whipworm Trichuris suis.</title>
        <authorList>
            <person name="Jex A.R."/>
            <person name="Nejsum P."/>
            <person name="Schwarz E.M."/>
            <person name="Hu L."/>
            <person name="Young N.D."/>
            <person name="Hall R.S."/>
            <person name="Korhonen P.K."/>
            <person name="Liao S."/>
            <person name="Thamsborg S."/>
            <person name="Xia J."/>
            <person name="Xu P."/>
            <person name="Wang S."/>
            <person name="Scheerlinck J.P."/>
            <person name="Hofmann A."/>
            <person name="Sternberg P.W."/>
            <person name="Wang J."/>
            <person name="Gasser R.B."/>
        </authorList>
    </citation>
    <scope>NUCLEOTIDE SEQUENCE [LARGE SCALE GENOMIC DNA]</scope>
    <source>
        <strain evidence="1">DCEP-RM93M</strain>
    </source>
</reference>
<sequence length="180" mass="19964">MKNAYDTECSHVVTNHKTAAEHQAVLVLNMHVHTSAQNRLSQGMQYNCLLDELTIGQTLLPSTPHLEIDIQGKYLAHRVMFTQNGCDRSEISPILFKWRPLAASSGAPNEVNLLARFSFAAWLSKILVAFGKLLDFTLSARGAKQPIFFLRARQSEDALVNSPTSDFLLGSSKPQFSCVC</sequence>
<evidence type="ECO:0000313" key="2">
    <source>
        <dbReference type="Proteomes" id="UP000030764"/>
    </source>
</evidence>
<dbReference type="EMBL" id="KL363231">
    <property type="protein sequence ID" value="KFD52159.1"/>
    <property type="molecule type" value="Genomic_DNA"/>
</dbReference>
<name>A0A085M4L3_9BILA</name>
<dbReference type="AlphaFoldDB" id="A0A085M4L3"/>